<dbReference type="SUPFAM" id="SSF48403">
    <property type="entry name" value="Ankyrin repeat"/>
    <property type="match status" value="1"/>
</dbReference>
<dbReference type="EMBL" id="CACVKT020007137">
    <property type="protein sequence ID" value="CAC5405775.1"/>
    <property type="molecule type" value="Genomic_DNA"/>
</dbReference>
<feature type="repeat" description="ANK" evidence="3">
    <location>
        <begin position="227"/>
        <end position="260"/>
    </location>
</feature>
<reference evidence="4 5" key="1">
    <citation type="submission" date="2020-06" db="EMBL/GenBank/DDBJ databases">
        <authorList>
            <person name="Li R."/>
            <person name="Bekaert M."/>
        </authorList>
    </citation>
    <scope>NUCLEOTIDE SEQUENCE [LARGE SCALE GENOMIC DNA]</scope>
    <source>
        <strain evidence="5">wild</strain>
    </source>
</reference>
<dbReference type="InterPro" id="IPR051637">
    <property type="entry name" value="Ank_repeat_dom-contain_49"/>
</dbReference>
<protein>
    <submittedName>
        <fullName evidence="4">Uncharacterized protein</fullName>
    </submittedName>
</protein>
<evidence type="ECO:0000313" key="4">
    <source>
        <dbReference type="EMBL" id="CAC5405775.1"/>
    </source>
</evidence>
<dbReference type="InterPro" id="IPR036770">
    <property type="entry name" value="Ankyrin_rpt-contain_sf"/>
</dbReference>
<name>A0A6J8DCJ5_MYTCO</name>
<dbReference type="AlphaFoldDB" id="A0A6J8DCJ5"/>
<proteinExistence type="predicted"/>
<organism evidence="4 5">
    <name type="scientific">Mytilus coruscus</name>
    <name type="common">Sea mussel</name>
    <dbReference type="NCBI Taxonomy" id="42192"/>
    <lineage>
        <taxon>Eukaryota</taxon>
        <taxon>Metazoa</taxon>
        <taxon>Spiralia</taxon>
        <taxon>Lophotrochozoa</taxon>
        <taxon>Mollusca</taxon>
        <taxon>Bivalvia</taxon>
        <taxon>Autobranchia</taxon>
        <taxon>Pteriomorphia</taxon>
        <taxon>Mytilida</taxon>
        <taxon>Mytiloidea</taxon>
        <taxon>Mytilidae</taxon>
        <taxon>Mytilinae</taxon>
        <taxon>Mytilus</taxon>
    </lineage>
</organism>
<keyword evidence="1" id="KW-0677">Repeat</keyword>
<dbReference type="PANTHER" id="PTHR24180">
    <property type="entry name" value="CYCLIN-DEPENDENT KINASE INHIBITOR 2C-RELATED"/>
    <property type="match status" value="1"/>
</dbReference>
<dbReference type="OrthoDB" id="9995210at2759"/>
<dbReference type="InterPro" id="IPR002110">
    <property type="entry name" value="Ankyrin_rpt"/>
</dbReference>
<evidence type="ECO:0000256" key="3">
    <source>
        <dbReference type="PROSITE-ProRule" id="PRU00023"/>
    </source>
</evidence>
<dbReference type="PROSITE" id="PS50088">
    <property type="entry name" value="ANK_REPEAT"/>
    <property type="match status" value="2"/>
</dbReference>
<keyword evidence="5" id="KW-1185">Reference proteome</keyword>
<sequence length="484" mass="56007">MVTILEQAETLPNTWAILAIISKLKGLNNNKFISKSATMQDNDDFIKHIILQQCSQDLSNALVYKVVLWLFQSDKDLDYVDRNGNTYLLNVVRYYLNDFKGLLEIMKFLLEKGANPNIRNSKNETVVYHLILSDGFDENVKKGLELLSNYGTNLDYGEPFIWAAKSHKLRTKVIQFLPDSVSPDDEDEIGNAFHHLVKSYSHGIDVGLTSIEEFYSKGVEINSKNKDGETPLHLAVRLNVRKDIILQLLSHNANVNRKNKEGQTPMHYILLYLDVNEIFLFNEFLRYGGDLSLKDTFDRNYLHYAVLAMRPDTLKILSIILKRNICDINAKNRFGKSILHTVCKINCRYHFISEVATSSYHIEVSDNEWCAGLRIHALRLLINFDANIDITNSKRRSVMHILVIQYDYFMKQKKRDSLKHLHSIIGMVKLLISRRINLQIKDINGKTVIDYLKDYCLRNLRNFIEGHISSHELKEIVITEVLSR</sequence>
<dbReference type="PROSITE" id="PS50297">
    <property type="entry name" value="ANK_REP_REGION"/>
    <property type="match status" value="1"/>
</dbReference>
<dbReference type="SMART" id="SM00248">
    <property type="entry name" value="ANK"/>
    <property type="match status" value="6"/>
</dbReference>
<dbReference type="Pfam" id="PF00023">
    <property type="entry name" value="Ank"/>
    <property type="match status" value="1"/>
</dbReference>
<evidence type="ECO:0000313" key="5">
    <source>
        <dbReference type="Proteomes" id="UP000507470"/>
    </source>
</evidence>
<accession>A0A6J8DCJ5</accession>
<keyword evidence="2 3" id="KW-0040">ANK repeat</keyword>
<dbReference type="PANTHER" id="PTHR24180:SF45">
    <property type="entry name" value="POLY [ADP-RIBOSE] POLYMERASE TANKYRASE"/>
    <property type="match status" value="1"/>
</dbReference>
<evidence type="ECO:0000256" key="1">
    <source>
        <dbReference type="ARBA" id="ARBA00022737"/>
    </source>
</evidence>
<evidence type="ECO:0000256" key="2">
    <source>
        <dbReference type="ARBA" id="ARBA00023043"/>
    </source>
</evidence>
<feature type="repeat" description="ANK" evidence="3">
    <location>
        <begin position="261"/>
        <end position="296"/>
    </location>
</feature>
<dbReference type="Proteomes" id="UP000507470">
    <property type="component" value="Unassembled WGS sequence"/>
</dbReference>
<dbReference type="Gene3D" id="1.25.40.20">
    <property type="entry name" value="Ankyrin repeat-containing domain"/>
    <property type="match status" value="3"/>
</dbReference>
<gene>
    <name evidence="4" type="ORF">MCOR_39431</name>
</gene>
<dbReference type="Pfam" id="PF12796">
    <property type="entry name" value="Ank_2"/>
    <property type="match status" value="1"/>
</dbReference>